<dbReference type="CDD" id="cd06257">
    <property type="entry name" value="DnaJ"/>
    <property type="match status" value="1"/>
</dbReference>
<feature type="domain" description="J" evidence="2">
    <location>
        <begin position="149"/>
        <end position="206"/>
    </location>
</feature>
<evidence type="ECO:0000256" key="1">
    <source>
        <dbReference type="SAM" id="MobiDB-lite"/>
    </source>
</evidence>
<evidence type="ECO:0000313" key="4">
    <source>
        <dbReference type="Proteomes" id="UP001271769"/>
    </source>
</evidence>
<organism evidence="3 4">
    <name type="scientific">Dongia rigui</name>
    <dbReference type="NCBI Taxonomy" id="940149"/>
    <lineage>
        <taxon>Bacteria</taxon>
        <taxon>Pseudomonadati</taxon>
        <taxon>Pseudomonadota</taxon>
        <taxon>Alphaproteobacteria</taxon>
        <taxon>Rhodospirillales</taxon>
        <taxon>Dongiaceae</taxon>
        <taxon>Dongia</taxon>
    </lineage>
</organism>
<dbReference type="Pfam" id="PF00226">
    <property type="entry name" value="DnaJ"/>
    <property type="match status" value="1"/>
</dbReference>
<dbReference type="InterPro" id="IPR001623">
    <property type="entry name" value="DnaJ_domain"/>
</dbReference>
<gene>
    <name evidence="3" type="ORF">SMD31_12555</name>
</gene>
<evidence type="ECO:0000313" key="3">
    <source>
        <dbReference type="EMBL" id="MDY0872765.1"/>
    </source>
</evidence>
<dbReference type="InterPro" id="IPR036869">
    <property type="entry name" value="J_dom_sf"/>
</dbReference>
<sequence>MSKEQTIRHRRRSHFDPDPPARPVTCNHAGCHEAGTFRAPKSRDRLNDYYWFCLDHVREYNRSWDYYAGMGAADIEKSVRSSIVGDRPTWKLGQRSASGRQYKFDAKTRFDLFPEEVQADIEARMGQAKRQAEKEARARARRKLSAEDQALAVLDLVAPVDWDAIKTRYKTLAKQLHPDSNGGDKVAEEKLKVVNQAYSTLKRAAIAD</sequence>
<dbReference type="PRINTS" id="PR00625">
    <property type="entry name" value="JDOMAIN"/>
</dbReference>
<dbReference type="SMART" id="SM00271">
    <property type="entry name" value="DnaJ"/>
    <property type="match status" value="1"/>
</dbReference>
<accession>A0ABU5E0Q0</accession>
<dbReference type="PROSITE" id="PS50076">
    <property type="entry name" value="DNAJ_2"/>
    <property type="match status" value="1"/>
</dbReference>
<dbReference type="SUPFAM" id="SSF46565">
    <property type="entry name" value="Chaperone J-domain"/>
    <property type="match status" value="1"/>
</dbReference>
<comment type="caution">
    <text evidence="3">The sequence shown here is derived from an EMBL/GenBank/DDBJ whole genome shotgun (WGS) entry which is preliminary data.</text>
</comment>
<reference evidence="3 4" key="1">
    <citation type="journal article" date="2013" name="Antonie Van Leeuwenhoek">
        <title>Dongia rigui sp. nov., isolated from freshwater of a large wetland in Korea.</title>
        <authorList>
            <person name="Baik K.S."/>
            <person name="Hwang Y.M."/>
            <person name="Choi J.S."/>
            <person name="Kwon J."/>
            <person name="Seong C.N."/>
        </authorList>
    </citation>
    <scope>NUCLEOTIDE SEQUENCE [LARGE SCALE GENOMIC DNA]</scope>
    <source>
        <strain evidence="3 4">04SU4-P</strain>
    </source>
</reference>
<dbReference type="RefSeq" id="WP_320501239.1">
    <property type="nucleotide sequence ID" value="NZ_JAXCLX010000002.1"/>
</dbReference>
<evidence type="ECO:0000259" key="2">
    <source>
        <dbReference type="PROSITE" id="PS50076"/>
    </source>
</evidence>
<protein>
    <submittedName>
        <fullName evidence="3">DnaJ domain-containing protein</fullName>
    </submittedName>
</protein>
<dbReference type="Proteomes" id="UP001271769">
    <property type="component" value="Unassembled WGS sequence"/>
</dbReference>
<dbReference type="Gene3D" id="1.10.287.110">
    <property type="entry name" value="DnaJ domain"/>
    <property type="match status" value="1"/>
</dbReference>
<keyword evidence="4" id="KW-1185">Reference proteome</keyword>
<feature type="region of interest" description="Disordered" evidence="1">
    <location>
        <begin position="1"/>
        <end position="22"/>
    </location>
</feature>
<dbReference type="EMBL" id="JAXCLX010000002">
    <property type="protein sequence ID" value="MDY0872765.1"/>
    <property type="molecule type" value="Genomic_DNA"/>
</dbReference>
<proteinExistence type="predicted"/>
<name>A0ABU5E0Q0_9PROT</name>